<evidence type="ECO:0000313" key="2">
    <source>
        <dbReference type="Proteomes" id="UP000287651"/>
    </source>
</evidence>
<accession>A0A426Y6Q8</accession>
<dbReference type="AlphaFoldDB" id="A0A426Y6Q8"/>
<reference evidence="1 2" key="1">
    <citation type="journal article" date="2014" name="Agronomy (Basel)">
        <title>A Draft Genome Sequence for Ensete ventricosum, the Drought-Tolerant Tree Against Hunger.</title>
        <authorList>
            <person name="Harrison J."/>
            <person name="Moore K.A."/>
            <person name="Paszkiewicz K."/>
            <person name="Jones T."/>
            <person name="Grant M."/>
            <person name="Ambacheew D."/>
            <person name="Muzemil S."/>
            <person name="Studholme D.J."/>
        </authorList>
    </citation>
    <scope>NUCLEOTIDE SEQUENCE [LARGE SCALE GENOMIC DNA]</scope>
</reference>
<organism evidence="1 2">
    <name type="scientific">Ensete ventricosum</name>
    <name type="common">Abyssinian banana</name>
    <name type="synonym">Musa ensete</name>
    <dbReference type="NCBI Taxonomy" id="4639"/>
    <lineage>
        <taxon>Eukaryota</taxon>
        <taxon>Viridiplantae</taxon>
        <taxon>Streptophyta</taxon>
        <taxon>Embryophyta</taxon>
        <taxon>Tracheophyta</taxon>
        <taxon>Spermatophyta</taxon>
        <taxon>Magnoliopsida</taxon>
        <taxon>Liliopsida</taxon>
        <taxon>Zingiberales</taxon>
        <taxon>Musaceae</taxon>
        <taxon>Ensete</taxon>
    </lineage>
</organism>
<proteinExistence type="predicted"/>
<comment type="caution">
    <text evidence="1">The sequence shown here is derived from an EMBL/GenBank/DDBJ whole genome shotgun (WGS) entry which is preliminary data.</text>
</comment>
<evidence type="ECO:0000313" key="1">
    <source>
        <dbReference type="EMBL" id="RRT47458.1"/>
    </source>
</evidence>
<sequence length="147" mass="15773">MGCCGPIGPSQLLAVPPTTYRQGRCSLVGPSHSLCHAASYLSSKALQVGRPVAFALPCHQTLAVRGAVGLSAYRVRSAMPPVTCRQGRCRQSCHDVVTVINEETLGSIWECYSIPEEYALRAPLSEQRPYNPESSEISISVDALEVG</sequence>
<dbReference type="Proteomes" id="UP000287651">
    <property type="component" value="Unassembled WGS sequence"/>
</dbReference>
<dbReference type="EMBL" id="AMZH03014545">
    <property type="protein sequence ID" value="RRT47458.1"/>
    <property type="molecule type" value="Genomic_DNA"/>
</dbReference>
<name>A0A426Y6Q8_ENSVE</name>
<gene>
    <name evidence="1" type="ORF">B296_00049355</name>
</gene>
<protein>
    <submittedName>
        <fullName evidence="1">Uncharacterized protein</fullName>
    </submittedName>
</protein>